<keyword evidence="4 6" id="KW-1133">Transmembrane helix</keyword>
<dbReference type="InterPro" id="IPR001123">
    <property type="entry name" value="LeuE-type"/>
</dbReference>
<keyword evidence="2" id="KW-1003">Cell membrane</keyword>
<dbReference type="Pfam" id="PF01810">
    <property type="entry name" value="LysE"/>
    <property type="match status" value="1"/>
</dbReference>
<evidence type="ECO:0000313" key="8">
    <source>
        <dbReference type="EMBL" id="MFK8293697.1"/>
    </source>
</evidence>
<reference evidence="8 10" key="1">
    <citation type="journal article" date="2016" name="Sci. Rep.">
        <title>Whole genome sequencing identifies a novel species of the genus Capnocytophaga isolated from dog and cat bite wounds in humans.</title>
        <authorList>
            <person name="Zangenah S."/>
            <person name="Abbasi N."/>
            <person name="Andersson A.F."/>
            <person name="Bergman P."/>
        </authorList>
    </citation>
    <scope>NUCLEOTIDE SEQUENCE [LARGE SCALE GENOMIC DNA]</scope>
    <source>
        <strain evidence="8 10">W5</strain>
    </source>
</reference>
<feature type="transmembrane region" description="Helical" evidence="6">
    <location>
        <begin position="39"/>
        <end position="60"/>
    </location>
</feature>
<feature type="transmembrane region" description="Helical" evidence="6">
    <location>
        <begin position="154"/>
        <end position="175"/>
    </location>
</feature>
<keyword evidence="10" id="KW-1185">Reference proteome</keyword>
<dbReference type="PANTHER" id="PTHR30086:SF20">
    <property type="entry name" value="ARGININE EXPORTER PROTEIN ARGO-RELATED"/>
    <property type="match status" value="1"/>
</dbReference>
<evidence type="ECO:0000313" key="9">
    <source>
        <dbReference type="Proteomes" id="UP000217348"/>
    </source>
</evidence>
<dbReference type="Proteomes" id="UP000217348">
    <property type="component" value="Chromosome"/>
</dbReference>
<proteinExistence type="predicted"/>
<dbReference type="AlphaFoldDB" id="A0A250FW63"/>
<evidence type="ECO:0000256" key="6">
    <source>
        <dbReference type="SAM" id="Phobius"/>
    </source>
</evidence>
<reference evidence="8" key="4">
    <citation type="submission" date="2024-10" db="EMBL/GenBank/DDBJ databases">
        <authorList>
            <person name="Bergman P."/>
            <person name="Andersson A.F."/>
            <person name="Zangenah S."/>
            <person name="Abbasi N."/>
        </authorList>
    </citation>
    <scope>NUCLEOTIDE SEQUENCE</scope>
    <source>
        <strain evidence="8">W5</strain>
    </source>
</reference>
<dbReference type="GO" id="GO:0015171">
    <property type="term" value="F:amino acid transmembrane transporter activity"/>
    <property type="evidence" value="ECO:0007669"/>
    <property type="project" value="TreeGrafter"/>
</dbReference>
<protein>
    <submittedName>
        <fullName evidence="8">LysE family translocator</fullName>
    </submittedName>
    <submittedName>
        <fullName evidence="7">Lysine transporter LysE</fullName>
    </submittedName>
</protein>
<reference evidence="9" key="3">
    <citation type="submission" date="2017-06" db="EMBL/GenBank/DDBJ databases">
        <title>Capnocytophaga spp. assemblies.</title>
        <authorList>
            <person name="Gulvik C.A."/>
        </authorList>
    </citation>
    <scope>NUCLEOTIDE SEQUENCE [LARGE SCALE GENOMIC DNA]</scope>
    <source>
        <strain evidence="9">H2177</strain>
    </source>
</reference>
<evidence type="ECO:0000256" key="4">
    <source>
        <dbReference type="ARBA" id="ARBA00022989"/>
    </source>
</evidence>
<sequence length="230" mass="25769">MFADVLLALPLGVLLAFTIGPVFFVLLETAITKGFRAAIAFDGGVVLADVVFILIVYFTTSSILQKVKDDPLLFIVGGIIMISYGIISFIKLKKDFNKKVNIEEDEVLSAKKVNYLALFVKGFLLNFINIGVLGFWLGIIIVFAPQLDMNTNRIIVFFSSIVIIYFLVDVIKILIAKQLKNKLTAFHIYKIKRTISIILLIFGIFLLAQGIFPEGKEKLNEIFTENPELN</sequence>
<comment type="subcellular location">
    <subcellularLocation>
        <location evidence="1">Cell membrane</location>
        <topology evidence="1">Multi-pass membrane protein</topology>
    </subcellularLocation>
</comment>
<evidence type="ECO:0000256" key="5">
    <source>
        <dbReference type="ARBA" id="ARBA00023136"/>
    </source>
</evidence>
<evidence type="ECO:0000313" key="10">
    <source>
        <dbReference type="Proteomes" id="UP001622370"/>
    </source>
</evidence>
<feature type="transmembrane region" description="Helical" evidence="6">
    <location>
        <begin position="195"/>
        <end position="212"/>
    </location>
</feature>
<keyword evidence="3 6" id="KW-0812">Transmembrane</keyword>
<feature type="transmembrane region" description="Helical" evidence="6">
    <location>
        <begin position="6"/>
        <end position="27"/>
    </location>
</feature>
<evidence type="ECO:0000313" key="7">
    <source>
        <dbReference type="EMBL" id="ATA89399.1"/>
    </source>
</evidence>
<dbReference type="KEGG" id="csto:CGC58_06465"/>
<evidence type="ECO:0000256" key="3">
    <source>
        <dbReference type="ARBA" id="ARBA00022692"/>
    </source>
</evidence>
<dbReference type="GO" id="GO:0005886">
    <property type="term" value="C:plasma membrane"/>
    <property type="evidence" value="ECO:0007669"/>
    <property type="project" value="UniProtKB-SubCell"/>
</dbReference>
<accession>A0A250FW63</accession>
<dbReference type="PANTHER" id="PTHR30086">
    <property type="entry name" value="ARGININE EXPORTER PROTEIN ARGO"/>
    <property type="match status" value="1"/>
</dbReference>
<dbReference type="OrthoDB" id="679767at2"/>
<dbReference type="EMBL" id="JBJGWJ010000004">
    <property type="protein sequence ID" value="MFK8293697.1"/>
    <property type="molecule type" value="Genomic_DNA"/>
</dbReference>
<evidence type="ECO:0000256" key="2">
    <source>
        <dbReference type="ARBA" id="ARBA00022475"/>
    </source>
</evidence>
<dbReference type="RefSeq" id="WP_095895960.1">
    <property type="nucleotide sequence ID" value="NZ_BOPJ01000014.1"/>
</dbReference>
<feature type="transmembrane region" description="Helical" evidence="6">
    <location>
        <begin position="113"/>
        <end position="142"/>
    </location>
</feature>
<dbReference type="Proteomes" id="UP001622370">
    <property type="component" value="Unassembled WGS sequence"/>
</dbReference>
<reference evidence="7" key="2">
    <citation type="journal article" date="2017" name="Genome Announc.">
        <title>Twelve Complete Reference Genomes of Clinical Isolates in the Capnocytophaga Genus.</title>
        <authorList>
            <person name="Villarma A."/>
            <person name="Gulvik C.A."/>
            <person name="Rowe L.A."/>
            <person name="Sheth M."/>
            <person name="Juieng P."/>
            <person name="Nicholson A.C."/>
            <person name="Loparev V.N."/>
            <person name="McQuiston J.R."/>
        </authorList>
    </citation>
    <scope>NUCLEOTIDE SEQUENCE</scope>
    <source>
        <strain evidence="7">H2177</strain>
    </source>
</reference>
<feature type="transmembrane region" description="Helical" evidence="6">
    <location>
        <begin position="72"/>
        <end position="92"/>
    </location>
</feature>
<name>A0A250FW63_9FLAO</name>
<gene>
    <name evidence="8" type="ORF">ACI76L_07875</name>
    <name evidence="7" type="ORF">CGC58_06465</name>
</gene>
<evidence type="ECO:0000256" key="1">
    <source>
        <dbReference type="ARBA" id="ARBA00004651"/>
    </source>
</evidence>
<organism evidence="7 9">
    <name type="scientific">Capnocytophaga stomatis</name>
    <dbReference type="NCBI Taxonomy" id="1848904"/>
    <lineage>
        <taxon>Bacteria</taxon>
        <taxon>Pseudomonadati</taxon>
        <taxon>Bacteroidota</taxon>
        <taxon>Flavobacteriia</taxon>
        <taxon>Flavobacteriales</taxon>
        <taxon>Flavobacteriaceae</taxon>
        <taxon>Capnocytophaga</taxon>
    </lineage>
</organism>
<keyword evidence="5 6" id="KW-0472">Membrane</keyword>
<dbReference type="EMBL" id="CP022387">
    <property type="protein sequence ID" value="ATA89399.1"/>
    <property type="molecule type" value="Genomic_DNA"/>
</dbReference>